<evidence type="ECO:0000256" key="1">
    <source>
        <dbReference type="SAM" id="MobiDB-lite"/>
    </source>
</evidence>
<reference evidence="2" key="1">
    <citation type="submission" date="2013-04" db="EMBL/GenBank/DDBJ databases">
        <authorList>
            <person name="Qu J."/>
            <person name="Murali S.C."/>
            <person name="Bandaranaike D."/>
            <person name="Bellair M."/>
            <person name="Blankenburg K."/>
            <person name="Chao H."/>
            <person name="Dinh H."/>
            <person name="Doddapaneni H."/>
            <person name="Downs B."/>
            <person name="Dugan-Rocha S."/>
            <person name="Elkadiri S."/>
            <person name="Gnanaolivu R.D."/>
            <person name="Hernandez B."/>
            <person name="Javaid M."/>
            <person name="Jayaseelan J.C."/>
            <person name="Lee S."/>
            <person name="Li M."/>
            <person name="Ming W."/>
            <person name="Munidasa M."/>
            <person name="Muniz J."/>
            <person name="Nguyen L."/>
            <person name="Ongeri F."/>
            <person name="Osuji N."/>
            <person name="Pu L.-L."/>
            <person name="Puazo M."/>
            <person name="Qu C."/>
            <person name="Quiroz J."/>
            <person name="Raj R."/>
            <person name="Weissenberger G."/>
            <person name="Xin Y."/>
            <person name="Zou X."/>
            <person name="Han Y."/>
            <person name="Richards S."/>
            <person name="Worley K."/>
            <person name="Muzny D."/>
            <person name="Gibbs R."/>
        </authorList>
    </citation>
    <scope>NUCLEOTIDE SEQUENCE</scope>
    <source>
        <strain evidence="2">Sampled in the wild</strain>
    </source>
</reference>
<evidence type="ECO:0000313" key="3">
    <source>
        <dbReference type="Proteomes" id="UP000792457"/>
    </source>
</evidence>
<feature type="region of interest" description="Disordered" evidence="1">
    <location>
        <begin position="37"/>
        <end position="59"/>
    </location>
</feature>
<evidence type="ECO:0000313" key="2">
    <source>
        <dbReference type="EMBL" id="KAG8229606.1"/>
    </source>
</evidence>
<name>A0A8K0K747_LADFU</name>
<dbReference type="EMBL" id="KZ308437">
    <property type="protein sequence ID" value="KAG8229606.1"/>
    <property type="molecule type" value="Genomic_DNA"/>
</dbReference>
<accession>A0A8K0K747</accession>
<comment type="caution">
    <text evidence="2">The sequence shown here is derived from an EMBL/GenBank/DDBJ whole genome shotgun (WGS) entry which is preliminary data.</text>
</comment>
<protein>
    <submittedName>
        <fullName evidence="2">Uncharacterized protein</fullName>
    </submittedName>
</protein>
<sequence>MENNPWVAPIADQLQVGISHVIDYIRTDTYNLYSRHVAAKGAPHPKTNDKSKKISRRRD</sequence>
<dbReference type="Proteomes" id="UP000792457">
    <property type="component" value="Unassembled WGS sequence"/>
</dbReference>
<organism evidence="2 3">
    <name type="scientific">Ladona fulva</name>
    <name type="common">Scarce chaser dragonfly</name>
    <name type="synonym">Libellula fulva</name>
    <dbReference type="NCBI Taxonomy" id="123851"/>
    <lineage>
        <taxon>Eukaryota</taxon>
        <taxon>Metazoa</taxon>
        <taxon>Ecdysozoa</taxon>
        <taxon>Arthropoda</taxon>
        <taxon>Hexapoda</taxon>
        <taxon>Insecta</taxon>
        <taxon>Pterygota</taxon>
        <taxon>Palaeoptera</taxon>
        <taxon>Odonata</taxon>
        <taxon>Epiprocta</taxon>
        <taxon>Anisoptera</taxon>
        <taxon>Libelluloidea</taxon>
        <taxon>Libellulidae</taxon>
        <taxon>Ladona</taxon>
    </lineage>
</organism>
<dbReference type="AlphaFoldDB" id="A0A8K0K747"/>
<proteinExistence type="predicted"/>
<reference evidence="2" key="2">
    <citation type="submission" date="2017-10" db="EMBL/GenBank/DDBJ databases">
        <title>Ladona fulva Genome sequencing and assembly.</title>
        <authorList>
            <person name="Murali S."/>
            <person name="Richards S."/>
            <person name="Bandaranaike D."/>
            <person name="Bellair M."/>
            <person name="Blankenburg K."/>
            <person name="Chao H."/>
            <person name="Dinh H."/>
            <person name="Doddapaneni H."/>
            <person name="Dugan-Rocha S."/>
            <person name="Elkadiri S."/>
            <person name="Gnanaolivu R."/>
            <person name="Hernandez B."/>
            <person name="Skinner E."/>
            <person name="Javaid M."/>
            <person name="Lee S."/>
            <person name="Li M."/>
            <person name="Ming W."/>
            <person name="Munidasa M."/>
            <person name="Muniz J."/>
            <person name="Nguyen L."/>
            <person name="Hughes D."/>
            <person name="Osuji N."/>
            <person name="Pu L.-L."/>
            <person name="Puazo M."/>
            <person name="Qu C."/>
            <person name="Quiroz J."/>
            <person name="Raj R."/>
            <person name="Weissenberger G."/>
            <person name="Xin Y."/>
            <person name="Zou X."/>
            <person name="Han Y."/>
            <person name="Worley K."/>
            <person name="Muzny D."/>
            <person name="Gibbs R."/>
        </authorList>
    </citation>
    <scope>NUCLEOTIDE SEQUENCE</scope>
    <source>
        <strain evidence="2">Sampled in the wild</strain>
    </source>
</reference>
<dbReference type="OrthoDB" id="676979at2759"/>
<gene>
    <name evidence="2" type="ORF">J437_LFUL002330</name>
</gene>
<keyword evidence="3" id="KW-1185">Reference proteome</keyword>